<organism evidence="1">
    <name type="scientific">marine sediment metagenome</name>
    <dbReference type="NCBI Taxonomy" id="412755"/>
    <lineage>
        <taxon>unclassified sequences</taxon>
        <taxon>metagenomes</taxon>
        <taxon>ecological metagenomes</taxon>
    </lineage>
</organism>
<dbReference type="Gene3D" id="3.40.1800.10">
    <property type="entry name" value="His-Me finger endonucleases"/>
    <property type="match status" value="1"/>
</dbReference>
<dbReference type="InterPro" id="IPR038563">
    <property type="entry name" value="Endonuclease_7_sf"/>
</dbReference>
<protein>
    <submittedName>
        <fullName evidence="1">Uncharacterized protein</fullName>
    </submittedName>
</protein>
<accession>A0A0F9KWC0</accession>
<proteinExistence type="predicted"/>
<comment type="caution">
    <text evidence="1">The sequence shown here is derived from an EMBL/GenBank/DDBJ whole genome shotgun (WGS) entry which is preliminary data.</text>
</comment>
<evidence type="ECO:0000313" key="1">
    <source>
        <dbReference type="EMBL" id="KKM19610.1"/>
    </source>
</evidence>
<sequence length="117" mass="13772">MNKTPANMLANQRRYYRRNRKKILTYEKKRRQELKMAAIKAYGGICWCCEESELNFLCIDHSFNDGQEDRKTMGRGTGFYLSLKKLEYPKGRGYRVLCHNCNMAYGLYGTCPHQETP</sequence>
<dbReference type="AlphaFoldDB" id="A0A0F9KWC0"/>
<dbReference type="EMBL" id="LAZR01013948">
    <property type="protein sequence ID" value="KKM19610.1"/>
    <property type="molecule type" value="Genomic_DNA"/>
</dbReference>
<reference evidence="1" key="1">
    <citation type="journal article" date="2015" name="Nature">
        <title>Complex archaea that bridge the gap between prokaryotes and eukaryotes.</title>
        <authorList>
            <person name="Spang A."/>
            <person name="Saw J.H."/>
            <person name="Jorgensen S.L."/>
            <person name="Zaremba-Niedzwiedzka K."/>
            <person name="Martijn J."/>
            <person name="Lind A.E."/>
            <person name="van Eijk R."/>
            <person name="Schleper C."/>
            <person name="Guy L."/>
            <person name="Ettema T.J."/>
        </authorList>
    </citation>
    <scope>NUCLEOTIDE SEQUENCE</scope>
</reference>
<name>A0A0F9KWC0_9ZZZZ</name>
<gene>
    <name evidence="1" type="ORF">LCGC14_1653880</name>
</gene>